<keyword evidence="8 12" id="KW-0350">Heme biosynthesis</keyword>
<dbReference type="EC" id="1.17.99.9" evidence="12"/>
<comment type="catalytic activity">
    <reaction evidence="11">
        <text>Fe(II)-heme o + 2 A + H2O = Fe(II)-heme a + 2 AH2</text>
        <dbReference type="Rhea" id="RHEA:63388"/>
        <dbReference type="ChEBI" id="CHEBI:13193"/>
        <dbReference type="ChEBI" id="CHEBI:15377"/>
        <dbReference type="ChEBI" id="CHEBI:17499"/>
        <dbReference type="ChEBI" id="CHEBI:60530"/>
        <dbReference type="ChEBI" id="CHEBI:61715"/>
        <dbReference type="EC" id="1.17.99.9"/>
    </reaction>
    <physiologicalReaction direction="left-to-right" evidence="11">
        <dbReference type="Rhea" id="RHEA:63389"/>
    </physiologicalReaction>
</comment>
<keyword evidence="7 12" id="KW-0408">Iron</keyword>
<comment type="subunit">
    <text evidence="12">Interacts with CtaB.</text>
</comment>
<feature type="binding site" description="axial binding residue" evidence="12">
    <location>
        <position position="325"/>
    </location>
    <ligand>
        <name>heme</name>
        <dbReference type="ChEBI" id="CHEBI:30413"/>
    </ligand>
    <ligandPart>
        <name>Fe</name>
        <dbReference type="ChEBI" id="CHEBI:18248"/>
    </ligandPart>
</feature>
<evidence type="ECO:0000256" key="2">
    <source>
        <dbReference type="ARBA" id="ARBA00004141"/>
    </source>
</evidence>
<dbReference type="InterPro" id="IPR003780">
    <property type="entry name" value="COX15/CtaA_fam"/>
</dbReference>
<evidence type="ECO:0000313" key="13">
    <source>
        <dbReference type="EMBL" id="MFC6037129.1"/>
    </source>
</evidence>
<evidence type="ECO:0000256" key="5">
    <source>
        <dbReference type="ARBA" id="ARBA00022989"/>
    </source>
</evidence>
<evidence type="ECO:0000256" key="6">
    <source>
        <dbReference type="ARBA" id="ARBA00023002"/>
    </source>
</evidence>
<evidence type="ECO:0000256" key="10">
    <source>
        <dbReference type="ARBA" id="ARBA00044501"/>
    </source>
</evidence>
<feature type="transmembrane region" description="Helical" evidence="12">
    <location>
        <begin position="169"/>
        <end position="192"/>
    </location>
</feature>
<evidence type="ECO:0000313" key="14">
    <source>
        <dbReference type="Proteomes" id="UP001596116"/>
    </source>
</evidence>
<keyword evidence="14" id="KW-1185">Reference proteome</keyword>
<comment type="cofactor">
    <cofactor evidence="1 12">
        <name>heme b</name>
        <dbReference type="ChEBI" id="CHEBI:60344"/>
    </cofactor>
</comment>
<dbReference type="HAMAP" id="MF_01665">
    <property type="entry name" value="HemeA_synth_type2"/>
    <property type="match status" value="1"/>
</dbReference>
<keyword evidence="9 12" id="KW-0472">Membrane</keyword>
<dbReference type="Proteomes" id="UP001596116">
    <property type="component" value="Unassembled WGS sequence"/>
</dbReference>
<feature type="transmembrane region" description="Helical" evidence="12">
    <location>
        <begin position="21"/>
        <end position="41"/>
    </location>
</feature>
<evidence type="ECO:0000256" key="9">
    <source>
        <dbReference type="ARBA" id="ARBA00023136"/>
    </source>
</evidence>
<dbReference type="RefSeq" id="WP_379881627.1">
    <property type="nucleotide sequence ID" value="NZ_JBHPON010000002.1"/>
</dbReference>
<keyword evidence="4 12" id="KW-0479">Metal-binding</keyword>
<evidence type="ECO:0000256" key="12">
    <source>
        <dbReference type="HAMAP-Rule" id="MF_01665"/>
    </source>
</evidence>
<evidence type="ECO:0000256" key="11">
    <source>
        <dbReference type="ARBA" id="ARBA00048044"/>
    </source>
</evidence>
<evidence type="ECO:0000256" key="4">
    <source>
        <dbReference type="ARBA" id="ARBA00022723"/>
    </source>
</evidence>
<accession>A0ABW1L033</accession>
<gene>
    <name evidence="12" type="primary">ctaA</name>
    <name evidence="13" type="ORF">ACFMB1_16355</name>
</gene>
<evidence type="ECO:0000256" key="7">
    <source>
        <dbReference type="ARBA" id="ARBA00023004"/>
    </source>
</evidence>
<feature type="transmembrane region" description="Helical" evidence="12">
    <location>
        <begin position="136"/>
        <end position="154"/>
    </location>
</feature>
<dbReference type="Pfam" id="PF02628">
    <property type="entry name" value="COX15-CtaA"/>
    <property type="match status" value="1"/>
</dbReference>
<protein>
    <recommendedName>
        <fullName evidence="12">Heme A synthase</fullName>
        <shortName evidence="12">HAS</shortName>
        <ecNumber evidence="12">1.17.99.9</ecNumber>
    </recommendedName>
    <alternativeName>
        <fullName evidence="12">Cytochrome aa3-controlling protein</fullName>
    </alternativeName>
</protein>
<feature type="transmembrane region" description="Helical" evidence="12">
    <location>
        <begin position="106"/>
        <end position="124"/>
    </location>
</feature>
<dbReference type="PANTHER" id="PTHR23289:SF2">
    <property type="entry name" value="CYTOCHROME C OXIDASE ASSEMBLY PROTEIN COX15 HOMOLOG"/>
    <property type="match status" value="1"/>
</dbReference>
<feature type="transmembrane region" description="Helical" evidence="12">
    <location>
        <begin position="204"/>
        <end position="226"/>
    </location>
</feature>
<evidence type="ECO:0000256" key="8">
    <source>
        <dbReference type="ARBA" id="ARBA00023133"/>
    </source>
</evidence>
<feature type="transmembrane region" description="Helical" evidence="12">
    <location>
        <begin position="323"/>
        <end position="340"/>
    </location>
</feature>
<evidence type="ECO:0000256" key="1">
    <source>
        <dbReference type="ARBA" id="ARBA00001970"/>
    </source>
</evidence>
<comment type="pathway">
    <text evidence="10 12">Porphyrin-containing compound metabolism; heme A biosynthesis; heme A from heme O: step 1/1.</text>
</comment>
<comment type="similarity">
    <text evidence="12">Belongs to the COX15/CtaA family. Type 2 subfamily.</text>
</comment>
<keyword evidence="3 12" id="KW-0812">Transmembrane</keyword>
<dbReference type="InterPro" id="IPR023754">
    <property type="entry name" value="HemeA_Synthase_type2"/>
</dbReference>
<comment type="caution">
    <text evidence="13">The sequence shown here is derived from an EMBL/GenBank/DDBJ whole genome shotgun (WGS) entry which is preliminary data.</text>
</comment>
<keyword evidence="12" id="KW-1003">Cell membrane</keyword>
<dbReference type="EMBL" id="JBHPON010000002">
    <property type="protein sequence ID" value="MFC6037129.1"/>
    <property type="molecule type" value="Genomic_DNA"/>
</dbReference>
<comment type="subcellular location">
    <subcellularLocation>
        <location evidence="12">Cell membrane</location>
        <topology evidence="12">Multi-pass membrane protein</topology>
    </subcellularLocation>
    <subcellularLocation>
        <location evidence="2">Membrane</location>
        <topology evidence="2">Multi-pass membrane protein</topology>
    </subcellularLocation>
</comment>
<reference evidence="13 14" key="1">
    <citation type="submission" date="2024-09" db="EMBL/GenBank/DDBJ databases">
        <authorList>
            <person name="Zhang Z.-H."/>
        </authorList>
    </citation>
    <scope>NUCLEOTIDE SEQUENCE [LARGE SCALE GENOMIC DNA]</scope>
    <source>
        <strain evidence="13 14">HHTR114</strain>
    </source>
</reference>
<feature type="transmembrane region" description="Helical" evidence="12">
    <location>
        <begin position="297"/>
        <end position="317"/>
    </location>
</feature>
<feature type="binding site" description="axial binding residue" evidence="12">
    <location>
        <position position="268"/>
    </location>
    <ligand>
        <name>heme</name>
        <dbReference type="ChEBI" id="CHEBI:30413"/>
    </ligand>
    <ligandPart>
        <name>Fe</name>
        <dbReference type="ChEBI" id="CHEBI:18248"/>
    </ligandPart>
</feature>
<keyword evidence="6 12" id="KW-0560">Oxidoreductase</keyword>
<proteinExistence type="inferred from homology"/>
<sequence>MASSISSPSSQNPSVQSGRRIALWLFFMCGLVAAMVIVGGATRLTDSGLSIVEWRPVTGAIPPMSEADWLSEFEKYKTIPEYAEVNFGMSLAEFKQIYWWEWGHRLLGRVIGFAFLLPLIFFAVTKQVTRRLSYKLAGLFVLGGMQGALGWWMVSSGLSERVDVSQYRLAAHLSLAVLLFAAMFWLALGLWPQKKIAAPDKLRLGAFALAGGVFAQMVLGAFVAGLRAGRTFNTWPLMDGKFFPDGYFRARPAFHDLFETMAAVQFNHRIGAYLLAAGAVWFYLAARKAGYEPRARLVLAAVGLQIVLGIWTVLAATPIALGLLHQAGALMVLATTLYAAHGVKAHRA</sequence>
<keyword evidence="5 12" id="KW-1133">Transmembrane helix</keyword>
<comment type="function">
    <text evidence="12">Catalyzes the conversion of heme O to heme A by two successive hydroxylations of the methyl group at C8. The first hydroxylation forms heme I, the second hydroxylation results in an unstable dihydroxymethyl group, which spontaneously dehydrates, resulting in the formyl group of heme A.</text>
</comment>
<feature type="transmembrane region" description="Helical" evidence="12">
    <location>
        <begin position="266"/>
        <end position="285"/>
    </location>
</feature>
<evidence type="ECO:0000256" key="3">
    <source>
        <dbReference type="ARBA" id="ARBA00022692"/>
    </source>
</evidence>
<name>A0ABW1L033_9PROT</name>
<dbReference type="PANTHER" id="PTHR23289">
    <property type="entry name" value="CYTOCHROME C OXIDASE ASSEMBLY PROTEIN COX15"/>
    <property type="match status" value="1"/>
</dbReference>
<organism evidence="13 14">
    <name type="scientific">Hyphococcus aureus</name>
    <dbReference type="NCBI Taxonomy" id="2666033"/>
    <lineage>
        <taxon>Bacteria</taxon>
        <taxon>Pseudomonadati</taxon>
        <taxon>Pseudomonadota</taxon>
        <taxon>Alphaproteobacteria</taxon>
        <taxon>Parvularculales</taxon>
        <taxon>Parvularculaceae</taxon>
        <taxon>Hyphococcus</taxon>
    </lineage>
</organism>